<name>A0ABS5PKM5_9FIRM</name>
<sequence length="194" mass="21962">MAKMNSEIVFKEITDGNVSSCRDLCNALMKHQADNGIIHAEVLQAMNFENRLKPSFEHSNEKQLIVAYDGEIPVGYVFSSAENETEEARTMIPSWATALSGADKIGMYPDWLILPNKIGCLNNLYVMPAYRGRHIAAALCDQAMRWLTQLEAVAYLYVYISNGNDEVIDFYKQYGFAYSHDVFGGFIKAYYQKV</sequence>
<reference evidence="4 5" key="1">
    <citation type="submission" date="2021-05" db="EMBL/GenBank/DDBJ databases">
        <title>Fusibacter ferrireducens sp. nov., an anaerobic, sulfur- and Fe-reducing bacterium isolated from the mangrove sediment.</title>
        <authorList>
            <person name="Qiu D."/>
        </authorList>
    </citation>
    <scope>NUCLEOTIDE SEQUENCE [LARGE SCALE GENOMIC DNA]</scope>
    <source>
        <strain evidence="4 5">DSM 12116</strain>
    </source>
</reference>
<dbReference type="SUPFAM" id="SSF55729">
    <property type="entry name" value="Acyl-CoA N-acyltransferases (Nat)"/>
    <property type="match status" value="1"/>
</dbReference>
<dbReference type="InterPro" id="IPR000182">
    <property type="entry name" value="GNAT_dom"/>
</dbReference>
<dbReference type="PROSITE" id="PS51186">
    <property type="entry name" value="GNAT"/>
    <property type="match status" value="1"/>
</dbReference>
<dbReference type="PANTHER" id="PTHR42919">
    <property type="entry name" value="N-ALPHA-ACETYLTRANSFERASE"/>
    <property type="match status" value="1"/>
</dbReference>
<dbReference type="Pfam" id="PF00583">
    <property type="entry name" value="Acetyltransf_1"/>
    <property type="match status" value="1"/>
</dbReference>
<dbReference type="InterPro" id="IPR051556">
    <property type="entry name" value="N-term/lysine_N-AcTrnsfr"/>
</dbReference>
<evidence type="ECO:0000256" key="2">
    <source>
        <dbReference type="ARBA" id="ARBA00023315"/>
    </source>
</evidence>
<dbReference type="InterPro" id="IPR016181">
    <property type="entry name" value="Acyl_CoA_acyltransferase"/>
</dbReference>
<gene>
    <name evidence="4" type="ORF">KHM83_03100</name>
</gene>
<keyword evidence="5" id="KW-1185">Reference proteome</keyword>
<evidence type="ECO:0000256" key="1">
    <source>
        <dbReference type="ARBA" id="ARBA00022679"/>
    </source>
</evidence>
<dbReference type="EMBL" id="JAHBCL010000004">
    <property type="protein sequence ID" value="MBS7525658.1"/>
    <property type="molecule type" value="Genomic_DNA"/>
</dbReference>
<protein>
    <submittedName>
        <fullName evidence="4">GNAT family N-acetyltransferase</fullName>
    </submittedName>
</protein>
<dbReference type="CDD" id="cd04301">
    <property type="entry name" value="NAT_SF"/>
    <property type="match status" value="1"/>
</dbReference>
<dbReference type="RefSeq" id="WP_213235446.1">
    <property type="nucleotide sequence ID" value="NZ_JAHBCL010000004.1"/>
</dbReference>
<dbReference type="Gene3D" id="3.40.630.30">
    <property type="match status" value="1"/>
</dbReference>
<dbReference type="PANTHER" id="PTHR42919:SF8">
    <property type="entry name" value="N-ALPHA-ACETYLTRANSFERASE 50"/>
    <property type="match status" value="1"/>
</dbReference>
<evidence type="ECO:0000313" key="5">
    <source>
        <dbReference type="Proteomes" id="UP000746471"/>
    </source>
</evidence>
<dbReference type="Proteomes" id="UP000746471">
    <property type="component" value="Unassembled WGS sequence"/>
</dbReference>
<keyword evidence="1" id="KW-0808">Transferase</keyword>
<accession>A0ABS5PKM5</accession>
<organism evidence="4 5">
    <name type="scientific">Fusibacter paucivorans</name>
    <dbReference type="NCBI Taxonomy" id="76009"/>
    <lineage>
        <taxon>Bacteria</taxon>
        <taxon>Bacillati</taxon>
        <taxon>Bacillota</taxon>
        <taxon>Clostridia</taxon>
        <taxon>Eubacteriales</taxon>
        <taxon>Eubacteriales Family XII. Incertae Sedis</taxon>
        <taxon>Fusibacter</taxon>
    </lineage>
</organism>
<evidence type="ECO:0000313" key="4">
    <source>
        <dbReference type="EMBL" id="MBS7525658.1"/>
    </source>
</evidence>
<comment type="caution">
    <text evidence="4">The sequence shown here is derived from an EMBL/GenBank/DDBJ whole genome shotgun (WGS) entry which is preliminary data.</text>
</comment>
<feature type="domain" description="N-acetyltransferase" evidence="3">
    <location>
        <begin position="8"/>
        <end position="194"/>
    </location>
</feature>
<evidence type="ECO:0000259" key="3">
    <source>
        <dbReference type="PROSITE" id="PS51186"/>
    </source>
</evidence>
<proteinExistence type="predicted"/>
<keyword evidence="2" id="KW-0012">Acyltransferase</keyword>